<reference evidence="2 3" key="1">
    <citation type="submission" date="2024-02" db="EMBL/GenBank/DDBJ databases">
        <authorList>
            <person name="Saticioglu I.B."/>
        </authorList>
    </citation>
    <scope>NUCLEOTIDE SEQUENCE [LARGE SCALE GENOMIC DNA]</scope>
    <source>
        <strain evidence="2 3">Mu-80</strain>
    </source>
</reference>
<sequence>MLWILWGVMLFVVAPVIFLGMFLFGLNGVFDSVAKRPPRDRR</sequence>
<keyword evidence="3" id="KW-1185">Reference proteome</keyword>
<dbReference type="RefSeq" id="WP_337333151.1">
    <property type="nucleotide sequence ID" value="NZ_JBBDGM010000014.1"/>
</dbReference>
<feature type="transmembrane region" description="Helical" evidence="1">
    <location>
        <begin position="6"/>
        <end position="30"/>
    </location>
</feature>
<dbReference type="Proteomes" id="UP001371224">
    <property type="component" value="Unassembled WGS sequence"/>
</dbReference>
<organism evidence="2 3">
    <name type="scientific">Microbacterium bandirmense</name>
    <dbReference type="NCBI Taxonomy" id="3122050"/>
    <lineage>
        <taxon>Bacteria</taxon>
        <taxon>Bacillati</taxon>
        <taxon>Actinomycetota</taxon>
        <taxon>Actinomycetes</taxon>
        <taxon>Micrococcales</taxon>
        <taxon>Microbacteriaceae</taxon>
        <taxon>Microbacterium</taxon>
    </lineage>
</organism>
<name>A0ABU8LER4_9MICO</name>
<keyword evidence="1" id="KW-0812">Transmembrane</keyword>
<protein>
    <recommendedName>
        <fullName evidence="4">Multidrug efflux pump accessory protein AcrZ</fullName>
    </recommendedName>
</protein>
<accession>A0ABU8LER4</accession>
<evidence type="ECO:0000313" key="2">
    <source>
        <dbReference type="EMBL" id="MEJ1089505.1"/>
    </source>
</evidence>
<comment type="caution">
    <text evidence="2">The sequence shown here is derived from an EMBL/GenBank/DDBJ whole genome shotgun (WGS) entry which is preliminary data.</text>
</comment>
<gene>
    <name evidence="2" type="ORF">WDU99_14405</name>
</gene>
<evidence type="ECO:0000256" key="1">
    <source>
        <dbReference type="SAM" id="Phobius"/>
    </source>
</evidence>
<keyword evidence="1" id="KW-0472">Membrane</keyword>
<dbReference type="EMBL" id="JBBDGM010000014">
    <property type="protein sequence ID" value="MEJ1089505.1"/>
    <property type="molecule type" value="Genomic_DNA"/>
</dbReference>
<evidence type="ECO:0000313" key="3">
    <source>
        <dbReference type="Proteomes" id="UP001371224"/>
    </source>
</evidence>
<evidence type="ECO:0008006" key="4">
    <source>
        <dbReference type="Google" id="ProtNLM"/>
    </source>
</evidence>
<proteinExistence type="predicted"/>
<keyword evidence="1" id="KW-1133">Transmembrane helix</keyword>